<evidence type="ECO:0000313" key="4">
    <source>
        <dbReference type="Proteomes" id="UP000286045"/>
    </source>
</evidence>
<keyword evidence="1" id="KW-0732">Signal</keyword>
<reference evidence="3 4" key="1">
    <citation type="submission" date="2018-12" db="EMBL/GenBank/DDBJ databases">
        <title>Draft genome sequence of Xylaria grammica IHI A82.</title>
        <authorList>
            <person name="Buettner E."/>
            <person name="Kellner H."/>
        </authorList>
    </citation>
    <scope>NUCLEOTIDE SEQUENCE [LARGE SCALE GENOMIC DNA]</scope>
    <source>
        <strain evidence="3 4">IHI A82</strain>
    </source>
</reference>
<gene>
    <name evidence="3" type="ORF">EKO27_g1914</name>
</gene>
<protein>
    <recommendedName>
        <fullName evidence="2">GH18 domain-containing protein</fullName>
    </recommendedName>
</protein>
<dbReference type="InterPro" id="IPR017853">
    <property type="entry name" value="GH"/>
</dbReference>
<feature type="signal peptide" evidence="1">
    <location>
        <begin position="1"/>
        <end position="22"/>
    </location>
</feature>
<dbReference type="SUPFAM" id="SSF51445">
    <property type="entry name" value="(Trans)glycosidases"/>
    <property type="match status" value="1"/>
</dbReference>
<dbReference type="AlphaFoldDB" id="A0A439DFK3"/>
<dbReference type="PROSITE" id="PS51910">
    <property type="entry name" value="GH18_2"/>
    <property type="match status" value="1"/>
</dbReference>
<evidence type="ECO:0000256" key="1">
    <source>
        <dbReference type="SAM" id="SignalP"/>
    </source>
</evidence>
<comment type="caution">
    <text evidence="3">The sequence shown here is derived from an EMBL/GenBank/DDBJ whole genome shotgun (WGS) entry which is preliminary data.</text>
</comment>
<keyword evidence="4" id="KW-1185">Reference proteome</keyword>
<feature type="domain" description="GH18" evidence="2">
    <location>
        <begin position="27"/>
        <end position="315"/>
    </location>
</feature>
<dbReference type="EMBL" id="RYZI01000032">
    <property type="protein sequence ID" value="RWA13191.1"/>
    <property type="molecule type" value="Genomic_DNA"/>
</dbReference>
<accession>A0A439DFK3</accession>
<dbReference type="Proteomes" id="UP000286045">
    <property type="component" value="Unassembled WGS sequence"/>
</dbReference>
<evidence type="ECO:0000313" key="3">
    <source>
        <dbReference type="EMBL" id="RWA13191.1"/>
    </source>
</evidence>
<organism evidence="3 4">
    <name type="scientific">Xylaria grammica</name>
    <dbReference type="NCBI Taxonomy" id="363999"/>
    <lineage>
        <taxon>Eukaryota</taxon>
        <taxon>Fungi</taxon>
        <taxon>Dikarya</taxon>
        <taxon>Ascomycota</taxon>
        <taxon>Pezizomycotina</taxon>
        <taxon>Sordariomycetes</taxon>
        <taxon>Xylariomycetidae</taxon>
        <taxon>Xylariales</taxon>
        <taxon>Xylariaceae</taxon>
        <taxon>Xylaria</taxon>
    </lineage>
</organism>
<sequence length="315" mass="35151">MKGLFTKVLPFLLALGPQVSSCQPDTKRVVQYYGIQKNDQGAKFHIDLLVNNTDQKTYATNVLMGEFGIRDKTMRLNAGDPDAAANDWFWDEIKTVQDAGIKVSMWFRQGYEFLKANNPTFDSYYALVNKTIIDHGFAGIDLDIEDGESGCGDDSMTLEDTVHLIQRLRADFGPDFLITLAPVSNALLDDGSVSCFSYRALEKRAASAISWYNAQFYGGSWEGLKTPEYYERCVGEGGWKPERIVTTITTSSDFTYPLPRSSWIGLNETGPTIETLAGKYAGFGGVGGFDYYDAEPGGYEHPWQWSRWAATRMSV</sequence>
<name>A0A439DFK3_9PEZI</name>
<feature type="chain" id="PRO_5019119024" description="GH18 domain-containing protein" evidence="1">
    <location>
        <begin position="23"/>
        <end position="315"/>
    </location>
</feature>
<dbReference type="InterPro" id="IPR001223">
    <property type="entry name" value="Glyco_hydro18_cat"/>
</dbReference>
<proteinExistence type="predicted"/>
<evidence type="ECO:0000259" key="2">
    <source>
        <dbReference type="PROSITE" id="PS51910"/>
    </source>
</evidence>
<dbReference type="GO" id="GO:0005975">
    <property type="term" value="P:carbohydrate metabolic process"/>
    <property type="evidence" value="ECO:0007669"/>
    <property type="project" value="InterPro"/>
</dbReference>
<dbReference type="Gene3D" id="3.20.20.80">
    <property type="entry name" value="Glycosidases"/>
    <property type="match status" value="1"/>
</dbReference>